<protein>
    <recommendedName>
        <fullName evidence="2">Golvesin/Xly CBD-like domain-containing protein</fullName>
    </recommendedName>
</protein>
<dbReference type="EMBL" id="VCIW01000009">
    <property type="protein sequence ID" value="TLS51459.1"/>
    <property type="molecule type" value="Genomic_DNA"/>
</dbReference>
<feature type="domain" description="Golvesin/Xly CBD-like" evidence="2">
    <location>
        <begin position="601"/>
        <end position="717"/>
    </location>
</feature>
<dbReference type="Proteomes" id="UP000309676">
    <property type="component" value="Unassembled WGS sequence"/>
</dbReference>
<keyword evidence="1" id="KW-0732">Signal</keyword>
<sequence length="733" mass="78865">MISNARRTLTKPLGACVAAMLFLTAGQGLGAGGVHAEGAEPYPMILNVADYGAVANDGADDAPAIQLAIQAAASSNSRNVLAFEEGVYNLGTAAGEEAMLRLSHMRNVTVRGATYADGAPATALQVNLPLGNDVSGAAAAGHFFIENAKNVKLENLILDYGPRFATAGEIVSVDRASDTVVVDIFPGMPHFDGMKAYSANSWDLETGMLLPVDALTIGTDKDGYFATTWSKVQDGSDDRYRISGMGFSNRVEVGQGISWHFNVDTANPNLRVMYSENITLENVRIYNSLGMSMLAGYNKNFTVKNVRVEPQGSSLAVGPRDAFHFSNNRGQLLMDEVYVKGVRWDPLVSRSTFVEVKERIDDYSIRTSYGVGSLSFDAGDTVAFWVGDQPFERVIASAANEGGVMDVLTFADPLPDTVKVGSRLTHQGYEWDQVILRNSTVEGNFGTALVFMNKNLLVENSVFRNNAYSNIGLGPTSVNTGPFARNVVIQNNLFEQSTWIQKYNSYDGTITTFENHASFNKEKYNDGIVIRNNTFKDLHIGAHATAVHLKNARNVELSGNTYINVNHPIKVNIPSTENIVNNDGVPVVEERGDAALPAEAIVVDPTSPQYKEVVGSWALSGLTGYNGSITRYSGTAGGAATWTPNLEAGTYQVLAYRIVHPASEPATKLAVHHAGGVTEVVSDFTAGQSGWIELGTFEFAEGAGGFVRMSRANPQQAVSYLRTNAVAFIPAND</sequence>
<dbReference type="SUPFAM" id="SSF51126">
    <property type="entry name" value="Pectin lyase-like"/>
    <property type="match status" value="1"/>
</dbReference>
<dbReference type="InterPro" id="IPR011050">
    <property type="entry name" value="Pectin_lyase_fold/virulence"/>
</dbReference>
<evidence type="ECO:0000313" key="3">
    <source>
        <dbReference type="EMBL" id="TLS51459.1"/>
    </source>
</evidence>
<gene>
    <name evidence="3" type="ORF">FE782_15220</name>
</gene>
<accession>A0A5R9G8R2</accession>
<dbReference type="AlphaFoldDB" id="A0A5R9G8R2"/>
<evidence type="ECO:0000313" key="4">
    <source>
        <dbReference type="Proteomes" id="UP000309676"/>
    </source>
</evidence>
<dbReference type="RefSeq" id="WP_138195071.1">
    <property type="nucleotide sequence ID" value="NZ_VCIW01000009.1"/>
</dbReference>
<dbReference type="InterPro" id="IPR033803">
    <property type="entry name" value="CBD-like_Golvesin-Xly"/>
</dbReference>
<dbReference type="InterPro" id="IPR006626">
    <property type="entry name" value="PbH1"/>
</dbReference>
<dbReference type="Pfam" id="PF25275">
    <property type="entry name" value="Golvesin_C"/>
    <property type="match status" value="1"/>
</dbReference>
<comment type="caution">
    <text evidence="3">The sequence shown here is derived from an EMBL/GenBank/DDBJ whole genome shotgun (WGS) entry which is preliminary data.</text>
</comment>
<dbReference type="SMART" id="SM00710">
    <property type="entry name" value="PbH1"/>
    <property type="match status" value="4"/>
</dbReference>
<feature type="signal peptide" evidence="1">
    <location>
        <begin position="1"/>
        <end position="30"/>
    </location>
</feature>
<organism evidence="3 4">
    <name type="scientific">Paenibacillus antri</name>
    <dbReference type="NCBI Taxonomy" id="2582848"/>
    <lineage>
        <taxon>Bacteria</taxon>
        <taxon>Bacillati</taxon>
        <taxon>Bacillota</taxon>
        <taxon>Bacilli</taxon>
        <taxon>Bacillales</taxon>
        <taxon>Paenibacillaceae</taxon>
        <taxon>Paenibacillus</taxon>
    </lineage>
</organism>
<dbReference type="OrthoDB" id="2666681at2"/>
<name>A0A5R9G8R2_9BACL</name>
<feature type="chain" id="PRO_5039027445" description="Golvesin/Xly CBD-like domain-containing protein" evidence="1">
    <location>
        <begin position="31"/>
        <end position="733"/>
    </location>
</feature>
<evidence type="ECO:0000259" key="2">
    <source>
        <dbReference type="Pfam" id="PF25275"/>
    </source>
</evidence>
<keyword evidence="4" id="KW-1185">Reference proteome</keyword>
<dbReference type="Gene3D" id="2.160.20.10">
    <property type="entry name" value="Single-stranded right-handed beta-helix, Pectin lyase-like"/>
    <property type="match status" value="3"/>
</dbReference>
<proteinExistence type="predicted"/>
<reference evidence="3 4" key="1">
    <citation type="submission" date="2019-05" db="EMBL/GenBank/DDBJ databases">
        <authorList>
            <person name="Narsing Rao M.P."/>
            <person name="Li W.J."/>
        </authorList>
    </citation>
    <scope>NUCLEOTIDE SEQUENCE [LARGE SCALE GENOMIC DNA]</scope>
    <source>
        <strain evidence="3 4">SYSU_K30003</strain>
    </source>
</reference>
<dbReference type="InterPro" id="IPR012334">
    <property type="entry name" value="Pectin_lyas_fold"/>
</dbReference>
<evidence type="ECO:0000256" key="1">
    <source>
        <dbReference type="SAM" id="SignalP"/>
    </source>
</evidence>